<dbReference type="PROSITE" id="PS51724">
    <property type="entry name" value="SPOR"/>
    <property type="match status" value="1"/>
</dbReference>
<dbReference type="PANTHER" id="PTHR35894:SF1">
    <property type="entry name" value="PHOSPHORIBULOKINASE _ URIDINE KINASE FAMILY"/>
    <property type="match status" value="1"/>
</dbReference>
<accession>A0A558DF80</accession>
<feature type="compositionally biased region" description="Polar residues" evidence="1">
    <location>
        <begin position="415"/>
        <end position="429"/>
    </location>
</feature>
<dbReference type="InterPro" id="IPR052026">
    <property type="entry name" value="ExeA_AAA_ATPase_DNA-bind"/>
</dbReference>
<comment type="caution">
    <text evidence="3">The sequence shown here is derived from an EMBL/GenBank/DDBJ whole genome shotgun (WGS) entry which is preliminary data.</text>
</comment>
<proteinExistence type="predicted"/>
<dbReference type="AlphaFoldDB" id="A0A558DF80"/>
<dbReference type="Gene3D" id="3.40.50.300">
    <property type="entry name" value="P-loop containing nucleotide triphosphate hydrolases"/>
    <property type="match status" value="1"/>
</dbReference>
<feature type="compositionally biased region" description="Basic and acidic residues" evidence="1">
    <location>
        <begin position="350"/>
        <end position="362"/>
    </location>
</feature>
<dbReference type="InterPro" id="IPR036680">
    <property type="entry name" value="SPOR-like_sf"/>
</dbReference>
<dbReference type="GO" id="GO:0016887">
    <property type="term" value="F:ATP hydrolysis activity"/>
    <property type="evidence" value="ECO:0007669"/>
    <property type="project" value="InterPro"/>
</dbReference>
<sequence length="583" mass="64580">MSMDERPAESVENAVPYLHQFRDKKWGEGEPFFSTPELRQRLDLLRHLTDNSEKILLVKGVEGVGKSTLLQQFRKQAREEWDLCCIDANHTLHPDQLFSQLYRRFGLTDEASLSIEQLIKRFELLAAAGRLPVIIIDDAHLLPVATIIAIFRLFERRPGNRALIRVVLLATPDIVKQFQTPQLQAMNLQSVQSLEMPLLDEDQARSFVQFLIDLGNESRQLKLAGGSINRLIRDSAGVPGKIEHQLQRLFVETPKSSAKLPSDGPGKPIAISKGLFSDLPKPALIGAALLAILLLLTLLFQEEINRLFDDSSKMASGERELTMDNGSTRPLQLPSPSIAVKPQIAKEAGIDKAEPIRNDELSKQPGVDLPSLQMQEASEDEVTSLPEPESEQQPNEPSPPDVQAKETLLDFSQTISSKVDSQKSTSAATLETPAERPAIVGEVARPFDSGTENAIRDVIAVPIPAEEKPLSQQKPSEIASVEKPKDGIRREAWLSTQAPGAYTLQLIGAKDEMAVKRFIEQYRLKGDIAYFKSIRGGQAWFSVLYGSFPDRETAVKARGTLPPALQKSDAWPRTFASVQAAMK</sequence>
<evidence type="ECO:0000256" key="1">
    <source>
        <dbReference type="SAM" id="MobiDB-lite"/>
    </source>
</evidence>
<gene>
    <name evidence="3" type="ORF">FHK82_01535</name>
</gene>
<dbReference type="InterPro" id="IPR049945">
    <property type="entry name" value="AAA_22"/>
</dbReference>
<evidence type="ECO:0000259" key="2">
    <source>
        <dbReference type="PROSITE" id="PS51724"/>
    </source>
</evidence>
<protein>
    <submittedName>
        <fullName evidence="3">AAA family ATPase</fullName>
    </submittedName>
</protein>
<dbReference type="InterPro" id="IPR007730">
    <property type="entry name" value="SPOR-like_dom"/>
</dbReference>
<dbReference type="Pfam" id="PF13401">
    <property type="entry name" value="AAA_22"/>
    <property type="match status" value="1"/>
</dbReference>
<evidence type="ECO:0000313" key="3">
    <source>
        <dbReference type="EMBL" id="TVT59688.1"/>
    </source>
</evidence>
<dbReference type="InterPro" id="IPR027417">
    <property type="entry name" value="P-loop_NTPase"/>
</dbReference>
<organism evidence="3 4">
    <name type="scientific">Sedimenticola thiotaurini</name>
    <dbReference type="NCBI Taxonomy" id="1543721"/>
    <lineage>
        <taxon>Bacteria</taxon>
        <taxon>Pseudomonadati</taxon>
        <taxon>Pseudomonadota</taxon>
        <taxon>Gammaproteobacteria</taxon>
        <taxon>Chromatiales</taxon>
        <taxon>Sedimenticolaceae</taxon>
        <taxon>Sedimenticola</taxon>
    </lineage>
</organism>
<dbReference type="GO" id="GO:0042834">
    <property type="term" value="F:peptidoglycan binding"/>
    <property type="evidence" value="ECO:0007669"/>
    <property type="project" value="InterPro"/>
</dbReference>
<dbReference type="SUPFAM" id="SSF52540">
    <property type="entry name" value="P-loop containing nucleoside triphosphate hydrolases"/>
    <property type="match status" value="1"/>
</dbReference>
<dbReference type="Pfam" id="PF05036">
    <property type="entry name" value="SPOR"/>
    <property type="match status" value="1"/>
</dbReference>
<feature type="domain" description="SPOR" evidence="2">
    <location>
        <begin position="496"/>
        <end position="574"/>
    </location>
</feature>
<dbReference type="EMBL" id="VMRY01000003">
    <property type="protein sequence ID" value="TVT59688.1"/>
    <property type="molecule type" value="Genomic_DNA"/>
</dbReference>
<feature type="region of interest" description="Disordered" evidence="1">
    <location>
        <begin position="415"/>
        <end position="441"/>
    </location>
</feature>
<name>A0A558DF80_9GAMM</name>
<dbReference type="SUPFAM" id="SSF110997">
    <property type="entry name" value="Sporulation related repeat"/>
    <property type="match status" value="1"/>
</dbReference>
<evidence type="ECO:0000313" key="4">
    <source>
        <dbReference type="Proteomes" id="UP000317355"/>
    </source>
</evidence>
<dbReference type="PANTHER" id="PTHR35894">
    <property type="entry name" value="GENERAL SECRETION PATHWAY PROTEIN A-RELATED"/>
    <property type="match status" value="1"/>
</dbReference>
<feature type="region of interest" description="Disordered" evidence="1">
    <location>
        <begin position="350"/>
        <end position="403"/>
    </location>
</feature>
<reference evidence="3 4" key="1">
    <citation type="submission" date="2019-07" db="EMBL/GenBank/DDBJ databases">
        <title>The pathways for chlorine oxyanion respiration interact through the shared metabolite chlorate.</title>
        <authorList>
            <person name="Barnum T.P."/>
            <person name="Cheng Y."/>
            <person name="Hill K.A."/>
            <person name="Lucas L.N."/>
            <person name="Carlson H.K."/>
            <person name="Coates J.D."/>
        </authorList>
    </citation>
    <scope>NUCLEOTIDE SEQUENCE [LARGE SCALE GENOMIC DNA]</scope>
    <source>
        <strain evidence="3">BK-3</strain>
    </source>
</reference>
<dbReference type="Proteomes" id="UP000317355">
    <property type="component" value="Unassembled WGS sequence"/>
</dbReference>
<dbReference type="Gene3D" id="3.30.70.1070">
    <property type="entry name" value="Sporulation related repeat"/>
    <property type="match status" value="1"/>
</dbReference>